<organism evidence="2 3">
    <name type="scientific">Roseateles flavus</name>
    <dbReference type="NCBI Taxonomy" id="3149041"/>
    <lineage>
        <taxon>Bacteria</taxon>
        <taxon>Pseudomonadati</taxon>
        <taxon>Pseudomonadota</taxon>
        <taxon>Betaproteobacteria</taxon>
        <taxon>Burkholderiales</taxon>
        <taxon>Sphaerotilaceae</taxon>
        <taxon>Roseateles</taxon>
    </lineage>
</organism>
<feature type="signal peptide" evidence="1">
    <location>
        <begin position="1"/>
        <end position="28"/>
    </location>
</feature>
<protein>
    <recommendedName>
        <fullName evidence="4">Porin</fullName>
    </recommendedName>
</protein>
<dbReference type="Gene3D" id="2.40.160.10">
    <property type="entry name" value="Porin"/>
    <property type="match status" value="1"/>
</dbReference>
<sequence length="380" mass="43363">MNTSKNAVLMLRIAALGAALGGAAPTQADDMRFTWSGFAQLTVAKVLSGTDRKYMEWQCPCAIQNWEYVGVYEKSRGWQADQESLLGLQGTLHVNDALSATAQVVSRANNKNYRPTLDWAYLSYALNDSWTLQAGRKRIPLYYYSDFLYIGTAYPWVRPAPDVYGWPIYAYDGANLAYSGALKGSWTLEGNVWAGNFQNDNAPYNTRIYWGDPTTEKWRNILGGYVTVSDGVYSARVMLMRFDNYQWSDLADGTRRDNLPGYRTTIAGLSFNYDGREWILRSEINRFQQATSDFVYNYFLVGLGYRWHDWTGMATVSRYRTQENNLGFAIEGRRTQSLALRYDLNKNVALKAQYDVSKDQSKYDFFGDHKLLSLSVQTSF</sequence>
<comment type="caution">
    <text evidence="2">The sequence shown here is derived from an EMBL/GenBank/DDBJ whole genome shotgun (WGS) entry which is preliminary data.</text>
</comment>
<evidence type="ECO:0008006" key="4">
    <source>
        <dbReference type="Google" id="ProtNLM"/>
    </source>
</evidence>
<keyword evidence="1" id="KW-0732">Signal</keyword>
<evidence type="ECO:0000313" key="2">
    <source>
        <dbReference type="EMBL" id="MEO3713660.1"/>
    </source>
</evidence>
<keyword evidence="3" id="KW-1185">Reference proteome</keyword>
<gene>
    <name evidence="2" type="ORF">ABDJ40_12920</name>
</gene>
<name>A0ABV0GF41_9BURK</name>
<dbReference type="Proteomes" id="UP001462640">
    <property type="component" value="Unassembled WGS sequence"/>
</dbReference>
<evidence type="ECO:0000256" key="1">
    <source>
        <dbReference type="SAM" id="SignalP"/>
    </source>
</evidence>
<dbReference type="EMBL" id="JBDPZC010000005">
    <property type="protein sequence ID" value="MEO3713660.1"/>
    <property type="molecule type" value="Genomic_DNA"/>
</dbReference>
<evidence type="ECO:0000313" key="3">
    <source>
        <dbReference type="Proteomes" id="UP001462640"/>
    </source>
</evidence>
<dbReference type="InterPro" id="IPR023614">
    <property type="entry name" value="Porin_dom_sf"/>
</dbReference>
<dbReference type="RefSeq" id="WP_347610258.1">
    <property type="nucleotide sequence ID" value="NZ_JBDPZC010000005.1"/>
</dbReference>
<dbReference type="SUPFAM" id="SSF56935">
    <property type="entry name" value="Porins"/>
    <property type="match status" value="1"/>
</dbReference>
<proteinExistence type="predicted"/>
<accession>A0ABV0GF41</accession>
<feature type="chain" id="PRO_5046081794" description="Porin" evidence="1">
    <location>
        <begin position="29"/>
        <end position="380"/>
    </location>
</feature>
<reference evidence="2 3" key="1">
    <citation type="submission" date="2024-05" db="EMBL/GenBank/DDBJ databases">
        <title>Roseateles sp. 2.12 16S ribosomal RNA gene Genome sequencing and assembly.</title>
        <authorList>
            <person name="Woo H."/>
        </authorList>
    </citation>
    <scope>NUCLEOTIDE SEQUENCE [LARGE SCALE GENOMIC DNA]</scope>
    <source>
        <strain evidence="2 3">2.12</strain>
    </source>
</reference>